<evidence type="ECO:0000313" key="2">
    <source>
        <dbReference type="EMBL" id="BDA78579.1"/>
    </source>
</evidence>
<gene>
    <name evidence="2" type="ORF">LPTSP3_g15090</name>
</gene>
<feature type="region of interest" description="Disordered" evidence="1">
    <location>
        <begin position="13"/>
        <end position="32"/>
    </location>
</feature>
<evidence type="ECO:0000313" key="3">
    <source>
        <dbReference type="Proteomes" id="UP000245263"/>
    </source>
</evidence>
<accession>A0ABN6KE27</accession>
<dbReference type="EMBL" id="AP025028">
    <property type="protein sequence ID" value="BDA78579.1"/>
    <property type="molecule type" value="Genomic_DNA"/>
</dbReference>
<reference evidence="2 3" key="1">
    <citation type="submission" date="2021-08" db="EMBL/GenBank/DDBJ databases">
        <title>Complete genome sequence of Leptospira kobayashii strain E30.</title>
        <authorList>
            <person name="Nakao R."/>
            <person name="Nakamura S."/>
            <person name="Masuzawa T."/>
            <person name="Koizumi N."/>
        </authorList>
    </citation>
    <scope>NUCLEOTIDE SEQUENCE [LARGE SCALE GENOMIC DNA]</scope>
    <source>
        <strain evidence="2 3">E30</strain>
    </source>
</reference>
<protein>
    <submittedName>
        <fullName evidence="2">Uncharacterized protein</fullName>
    </submittedName>
</protein>
<proteinExistence type="predicted"/>
<evidence type="ECO:0000256" key="1">
    <source>
        <dbReference type="SAM" id="MobiDB-lite"/>
    </source>
</evidence>
<name>A0ABN6KE27_9LEPT</name>
<organism evidence="2 3">
    <name type="scientific">Leptospira kobayashii</name>
    <dbReference type="NCBI Taxonomy" id="1917830"/>
    <lineage>
        <taxon>Bacteria</taxon>
        <taxon>Pseudomonadati</taxon>
        <taxon>Spirochaetota</taxon>
        <taxon>Spirochaetia</taxon>
        <taxon>Leptospirales</taxon>
        <taxon>Leptospiraceae</taxon>
        <taxon>Leptospira</taxon>
    </lineage>
</organism>
<keyword evidence="3" id="KW-1185">Reference proteome</keyword>
<sequence>MLVTALPLESPFISGKGSGNCPPPMKEKQQTEINRRKIAKETNLRKIKSSKKTFKY</sequence>
<dbReference type="Proteomes" id="UP000245263">
    <property type="component" value="Chromosome 1"/>
</dbReference>